<protein>
    <submittedName>
        <fullName evidence="2">Uridine kinase</fullName>
    </submittedName>
</protein>
<evidence type="ECO:0000259" key="1">
    <source>
        <dbReference type="Pfam" id="PF00485"/>
    </source>
</evidence>
<sequence>MLRSKLISDLVNKILCLKTDHPIRVGVSGITASGKTTIANEIAEELKNRKKNVIRTSIDHFHNPREIRYKRGKESALGYYEDAHDYESFKQKLLKPLGPNGNLHYQTISFDLLMDEYVNSDLKVATNDMIFIIDGTFLFKKELCNLYDFKIFVDTEFDIARKRGAIREEQAFGSYDKAEEMFIKRYHAASKLYLEHHSPQLNADVIIKNNDLNNPSFVYKK</sequence>
<dbReference type="EMBL" id="MDKC01000002">
    <property type="protein sequence ID" value="ODG93455.1"/>
    <property type="molecule type" value="Genomic_DNA"/>
</dbReference>
<dbReference type="InterPro" id="IPR027417">
    <property type="entry name" value="P-loop_NTPase"/>
</dbReference>
<feature type="domain" description="Phosphoribulokinase/uridine kinase" evidence="1">
    <location>
        <begin position="25"/>
        <end position="208"/>
    </location>
</feature>
<dbReference type="Gene3D" id="3.40.50.300">
    <property type="entry name" value="P-loop containing nucleotide triphosphate hydrolases"/>
    <property type="match status" value="1"/>
</dbReference>
<dbReference type="Pfam" id="PF00485">
    <property type="entry name" value="PRK"/>
    <property type="match status" value="1"/>
</dbReference>
<evidence type="ECO:0000313" key="2">
    <source>
        <dbReference type="EMBL" id="ODG93455.1"/>
    </source>
</evidence>
<keyword evidence="2" id="KW-0418">Kinase</keyword>
<gene>
    <name evidence="2" type="ORF">BED47_03990</name>
</gene>
<name>A0ABX2ZUH4_9BACI</name>
<evidence type="ECO:0000313" key="3">
    <source>
        <dbReference type="Proteomes" id="UP000094580"/>
    </source>
</evidence>
<dbReference type="InterPro" id="IPR006083">
    <property type="entry name" value="PRK/URK"/>
</dbReference>
<keyword evidence="2" id="KW-0808">Transferase</keyword>
<accession>A0ABX2ZUH4</accession>
<dbReference type="SUPFAM" id="SSF52540">
    <property type="entry name" value="P-loop containing nucleoside triphosphate hydrolases"/>
    <property type="match status" value="1"/>
</dbReference>
<reference evidence="2 3" key="1">
    <citation type="submission" date="2016-07" db="EMBL/GenBank/DDBJ databases">
        <authorList>
            <person name="Townsley L."/>
            <person name="Shank E.A."/>
        </authorList>
    </citation>
    <scope>NUCLEOTIDE SEQUENCE [LARGE SCALE GENOMIC DNA]</scope>
    <source>
        <strain evidence="2 3">CH01</strain>
    </source>
</reference>
<dbReference type="RefSeq" id="WP_069032520.1">
    <property type="nucleotide sequence ID" value="NZ_MDKC01000002.1"/>
</dbReference>
<proteinExistence type="predicted"/>
<dbReference type="PANTHER" id="PTHR10285">
    <property type="entry name" value="URIDINE KINASE"/>
    <property type="match status" value="1"/>
</dbReference>
<dbReference type="Proteomes" id="UP000094580">
    <property type="component" value="Unassembled WGS sequence"/>
</dbReference>
<comment type="caution">
    <text evidence="2">The sequence shown here is derived from an EMBL/GenBank/DDBJ whole genome shotgun (WGS) entry which is preliminary data.</text>
</comment>
<dbReference type="GO" id="GO:0016301">
    <property type="term" value="F:kinase activity"/>
    <property type="evidence" value="ECO:0007669"/>
    <property type="project" value="UniProtKB-KW"/>
</dbReference>
<organism evidence="2 3">
    <name type="scientific">Gottfriedia luciferensis</name>
    <dbReference type="NCBI Taxonomy" id="178774"/>
    <lineage>
        <taxon>Bacteria</taxon>
        <taxon>Bacillati</taxon>
        <taxon>Bacillota</taxon>
        <taxon>Bacilli</taxon>
        <taxon>Bacillales</taxon>
        <taxon>Bacillaceae</taxon>
        <taxon>Gottfriedia</taxon>
    </lineage>
</organism>
<keyword evidence="3" id="KW-1185">Reference proteome</keyword>